<proteinExistence type="predicted"/>
<feature type="region of interest" description="Disordered" evidence="1">
    <location>
        <begin position="114"/>
        <end position="134"/>
    </location>
</feature>
<sequence length="134" mass="15180">MLFAYIGVVEKIGSLNLDFRLSTLAGYGLGHGFEPLSPVSYQSLVPKFDVLFETRCEWFLFESSEELFDRFAVMRVKIDIFRFTTIAQLLCEGLYTGEKNLLVVASSAIRSPPDPMFDSAMDRQRRRAPGGKIQ</sequence>
<protein>
    <submittedName>
        <fullName evidence="2">Uncharacterized protein</fullName>
    </submittedName>
</protein>
<dbReference type="AlphaFoldDB" id="A0A4C1ZFV8"/>
<comment type="caution">
    <text evidence="2">The sequence shown here is derived from an EMBL/GenBank/DDBJ whole genome shotgun (WGS) entry which is preliminary data.</text>
</comment>
<organism evidence="2 3">
    <name type="scientific">Eumeta variegata</name>
    <name type="common">Bagworm moth</name>
    <name type="synonym">Eumeta japonica</name>
    <dbReference type="NCBI Taxonomy" id="151549"/>
    <lineage>
        <taxon>Eukaryota</taxon>
        <taxon>Metazoa</taxon>
        <taxon>Ecdysozoa</taxon>
        <taxon>Arthropoda</taxon>
        <taxon>Hexapoda</taxon>
        <taxon>Insecta</taxon>
        <taxon>Pterygota</taxon>
        <taxon>Neoptera</taxon>
        <taxon>Endopterygota</taxon>
        <taxon>Lepidoptera</taxon>
        <taxon>Glossata</taxon>
        <taxon>Ditrysia</taxon>
        <taxon>Tineoidea</taxon>
        <taxon>Psychidae</taxon>
        <taxon>Oiketicinae</taxon>
        <taxon>Eumeta</taxon>
    </lineage>
</organism>
<name>A0A4C1ZFV8_EUMVA</name>
<evidence type="ECO:0000256" key="1">
    <source>
        <dbReference type="SAM" id="MobiDB-lite"/>
    </source>
</evidence>
<dbReference type="Proteomes" id="UP000299102">
    <property type="component" value="Unassembled WGS sequence"/>
</dbReference>
<keyword evidence="3" id="KW-1185">Reference proteome</keyword>
<feature type="compositionally biased region" description="Basic residues" evidence="1">
    <location>
        <begin position="124"/>
        <end position="134"/>
    </location>
</feature>
<gene>
    <name evidence="2" type="ORF">EVAR_64075_1</name>
</gene>
<evidence type="ECO:0000313" key="3">
    <source>
        <dbReference type="Proteomes" id="UP000299102"/>
    </source>
</evidence>
<dbReference type="EMBL" id="BGZK01001735">
    <property type="protein sequence ID" value="GBP85425.1"/>
    <property type="molecule type" value="Genomic_DNA"/>
</dbReference>
<accession>A0A4C1ZFV8</accession>
<evidence type="ECO:0000313" key="2">
    <source>
        <dbReference type="EMBL" id="GBP85425.1"/>
    </source>
</evidence>
<reference evidence="2 3" key="1">
    <citation type="journal article" date="2019" name="Commun. Biol.">
        <title>The bagworm genome reveals a unique fibroin gene that provides high tensile strength.</title>
        <authorList>
            <person name="Kono N."/>
            <person name="Nakamura H."/>
            <person name="Ohtoshi R."/>
            <person name="Tomita M."/>
            <person name="Numata K."/>
            <person name="Arakawa K."/>
        </authorList>
    </citation>
    <scope>NUCLEOTIDE SEQUENCE [LARGE SCALE GENOMIC DNA]</scope>
</reference>